<feature type="region of interest" description="Disordered" evidence="13">
    <location>
        <begin position="351"/>
        <end position="388"/>
    </location>
</feature>
<dbReference type="AlphaFoldDB" id="A0AAV1J229"/>
<dbReference type="PANTHER" id="PTHR12998">
    <property type="entry name" value="TRNA:M(4)X MODIFICATION ENZYME TRM13 HOMOLOG"/>
    <property type="match status" value="1"/>
</dbReference>
<dbReference type="InterPro" id="IPR022776">
    <property type="entry name" value="TRM13/UPF0224_CHHC_Znf_dom"/>
</dbReference>
<comment type="caution">
    <text evidence="15">The sequence shown here is derived from an EMBL/GenBank/DDBJ whole genome shotgun (WGS) entry which is preliminary data.</text>
</comment>
<evidence type="ECO:0000256" key="9">
    <source>
        <dbReference type="ARBA" id="ARBA00048165"/>
    </source>
</evidence>
<dbReference type="EMBL" id="CAVLEF010000003">
    <property type="protein sequence ID" value="CAK1542434.1"/>
    <property type="molecule type" value="Genomic_DNA"/>
</dbReference>
<evidence type="ECO:0000256" key="11">
    <source>
        <dbReference type="ARBA" id="ARBA00049393"/>
    </source>
</evidence>
<evidence type="ECO:0000313" key="16">
    <source>
        <dbReference type="Proteomes" id="UP001497472"/>
    </source>
</evidence>
<dbReference type="InterPro" id="IPR021721">
    <property type="entry name" value="Znf_CCCH-type_TRM13"/>
</dbReference>
<keyword evidence="8 12" id="KW-0862">Zinc</keyword>
<evidence type="ECO:0000256" key="1">
    <source>
        <dbReference type="ARBA" id="ARBA00005265"/>
    </source>
</evidence>
<dbReference type="Proteomes" id="UP001497472">
    <property type="component" value="Unassembled WGS sequence"/>
</dbReference>
<comment type="similarity">
    <text evidence="1 12">Belongs to the methyltransferase TRM13 family.</text>
</comment>
<keyword evidence="3 12" id="KW-0808">Transferase</keyword>
<evidence type="ECO:0000256" key="7">
    <source>
        <dbReference type="ARBA" id="ARBA00022771"/>
    </source>
</evidence>
<keyword evidence="2 12" id="KW-0489">Methyltransferase</keyword>
<gene>
    <name evidence="15" type="ORF">LNINA_LOCUS2331</name>
</gene>
<dbReference type="Pfam" id="PF05253">
    <property type="entry name" value="zf-U11-48K"/>
    <property type="match status" value="1"/>
</dbReference>
<dbReference type="GO" id="GO:0008270">
    <property type="term" value="F:zinc ion binding"/>
    <property type="evidence" value="ECO:0007669"/>
    <property type="project" value="UniProtKB-KW"/>
</dbReference>
<evidence type="ECO:0000256" key="8">
    <source>
        <dbReference type="ARBA" id="ARBA00022833"/>
    </source>
</evidence>
<reference evidence="15 16" key="1">
    <citation type="submission" date="2023-11" db="EMBL/GenBank/DDBJ databases">
        <authorList>
            <person name="Okamura Y."/>
        </authorList>
    </citation>
    <scope>NUCLEOTIDE SEQUENCE [LARGE SCALE GENOMIC DNA]</scope>
</reference>
<dbReference type="GO" id="GO:0106050">
    <property type="term" value="F:tRNA 2'-O-methyltransferase activity"/>
    <property type="evidence" value="ECO:0007669"/>
    <property type="project" value="UniProtKB-UniRule"/>
</dbReference>
<dbReference type="Pfam" id="PF05206">
    <property type="entry name" value="TRM13"/>
    <property type="match status" value="1"/>
</dbReference>
<keyword evidence="5 12" id="KW-0819">tRNA processing</keyword>
<keyword evidence="4 12" id="KW-0949">S-adenosyl-L-methionine</keyword>
<evidence type="ECO:0000259" key="14">
    <source>
        <dbReference type="PROSITE" id="PS51800"/>
    </source>
</evidence>
<dbReference type="PANTHER" id="PTHR12998:SF0">
    <property type="entry name" value="TRNA:M(4)X MODIFICATION ENZYME TRM13 HOMOLOG"/>
    <property type="match status" value="1"/>
</dbReference>
<keyword evidence="6 12" id="KW-0479">Metal-binding</keyword>
<evidence type="ECO:0000256" key="2">
    <source>
        <dbReference type="ARBA" id="ARBA00022603"/>
    </source>
</evidence>
<evidence type="ECO:0000256" key="12">
    <source>
        <dbReference type="RuleBase" id="RU367103"/>
    </source>
</evidence>
<feature type="compositionally biased region" description="Basic and acidic residues" evidence="13">
    <location>
        <begin position="353"/>
        <end position="371"/>
    </location>
</feature>
<evidence type="ECO:0000256" key="5">
    <source>
        <dbReference type="ARBA" id="ARBA00022694"/>
    </source>
</evidence>
<protein>
    <recommendedName>
        <fullName evidence="12">tRNA:m(4)X modification enzyme TRM13</fullName>
        <ecNumber evidence="12">2.1.1.225</ecNumber>
    </recommendedName>
</protein>
<comment type="catalytic activity">
    <reaction evidence="9 12">
        <text>cytidine(4) in tRNA(Pro) + S-adenosyl-L-methionine = 2'-O-methylcytidine(4) in tRNA(Pro) + S-adenosyl-L-homocysteine + H(+)</text>
        <dbReference type="Rhea" id="RHEA:32767"/>
        <dbReference type="Rhea" id="RHEA-COMP:10397"/>
        <dbReference type="Rhea" id="RHEA-COMP:10398"/>
        <dbReference type="ChEBI" id="CHEBI:15378"/>
        <dbReference type="ChEBI" id="CHEBI:57856"/>
        <dbReference type="ChEBI" id="CHEBI:59789"/>
        <dbReference type="ChEBI" id="CHEBI:74495"/>
        <dbReference type="ChEBI" id="CHEBI:82748"/>
        <dbReference type="EC" id="2.1.1.225"/>
    </reaction>
</comment>
<dbReference type="GO" id="GO:0030488">
    <property type="term" value="P:tRNA methylation"/>
    <property type="evidence" value="ECO:0007669"/>
    <property type="project" value="InterPro"/>
</dbReference>
<dbReference type="EC" id="2.1.1.225" evidence="12"/>
<evidence type="ECO:0000256" key="13">
    <source>
        <dbReference type="SAM" id="MobiDB-lite"/>
    </source>
</evidence>
<dbReference type="Pfam" id="PF11722">
    <property type="entry name" value="zf-TRM13_CCCH"/>
    <property type="match status" value="1"/>
</dbReference>
<dbReference type="PROSITE" id="PS51800">
    <property type="entry name" value="ZF_CHHC_U11_48K"/>
    <property type="match status" value="1"/>
</dbReference>
<name>A0AAV1J229_9NEOP</name>
<comment type="catalytic activity">
    <reaction evidence="10 12">
        <text>cytidine(4) in tRNA(Gly)(GCC) + S-adenosyl-L-methionine = 2'-O-methylcytidine(4) in tRNA(Gly)(GCC) + S-adenosyl-L-homocysteine + H(+)</text>
        <dbReference type="Rhea" id="RHEA:43192"/>
        <dbReference type="Rhea" id="RHEA-COMP:10399"/>
        <dbReference type="Rhea" id="RHEA-COMP:10400"/>
        <dbReference type="ChEBI" id="CHEBI:15378"/>
        <dbReference type="ChEBI" id="CHEBI:57856"/>
        <dbReference type="ChEBI" id="CHEBI:59789"/>
        <dbReference type="ChEBI" id="CHEBI:74495"/>
        <dbReference type="ChEBI" id="CHEBI:82748"/>
        <dbReference type="EC" id="2.1.1.225"/>
    </reaction>
</comment>
<evidence type="ECO:0000313" key="15">
    <source>
        <dbReference type="EMBL" id="CAK1542434.1"/>
    </source>
</evidence>
<comment type="function">
    <text evidence="12">tRNA methylase which 2'-O-methylates cytidine(4) in tRNA(Pro) and tRNA(Gly)(GCC), and adenosine(4) in tRNA(His).</text>
</comment>
<dbReference type="InterPro" id="IPR007871">
    <property type="entry name" value="Methyltransferase_TRM13"/>
</dbReference>
<evidence type="ECO:0000256" key="10">
    <source>
        <dbReference type="ARBA" id="ARBA00048635"/>
    </source>
</evidence>
<proteinExistence type="inferred from homology"/>
<sequence length="439" mass="49222">MTLDNLESHSPQCQFFVLRKKRLCRMTVRPGHSYCGEHQPDPGADGNNVDSRIPCPNDPKHTCFASKLAKHLTICNARLEEHPAYIQKNVNTITEDSPPKKSLTEIPLLELRALTKKVNQLFEQYVQNEIETLTDRDIHPVVVEEFALSGRTESSLRHLRQVSRLMYVIEEEEMVQESTCYVELGAGKGQLSYFAWQAWCATSKNSRVLCVERASLRHKHDNKIRNILRESNPKSTNSAQANDGNISIMDESTRLRADLAHLLLHAVPSVEICKNVVGFAKHLCGVATDYSLRCLVSPGVISKTQGILIATCCHHRCQRDGYVANEHLLDLGLNAEEFNIILGVVSWATCGDGRSRSKKTEPKETSSDRSPDTTTTVGSKGLGLSREEREEIGRRAKALLDWGRVLYLRKCGFSAHLAHYVPNTVSLENICIIAKRETP</sequence>
<evidence type="ECO:0000256" key="6">
    <source>
        <dbReference type="ARBA" id="ARBA00022723"/>
    </source>
</evidence>
<keyword evidence="16" id="KW-1185">Reference proteome</keyword>
<keyword evidence="7 12" id="KW-0863">Zinc-finger</keyword>
<organism evidence="15 16">
    <name type="scientific">Leptosia nina</name>
    <dbReference type="NCBI Taxonomy" id="320188"/>
    <lineage>
        <taxon>Eukaryota</taxon>
        <taxon>Metazoa</taxon>
        <taxon>Ecdysozoa</taxon>
        <taxon>Arthropoda</taxon>
        <taxon>Hexapoda</taxon>
        <taxon>Insecta</taxon>
        <taxon>Pterygota</taxon>
        <taxon>Neoptera</taxon>
        <taxon>Endopterygota</taxon>
        <taxon>Lepidoptera</taxon>
        <taxon>Glossata</taxon>
        <taxon>Ditrysia</taxon>
        <taxon>Papilionoidea</taxon>
        <taxon>Pieridae</taxon>
        <taxon>Pierinae</taxon>
        <taxon>Leptosia</taxon>
    </lineage>
</organism>
<comment type="catalytic activity">
    <reaction evidence="11 12">
        <text>adenosine(4) in tRNA(His) + S-adenosyl-L-methionine = 2'-O-methyladenosine(4) in tRNA(His) + S-adenosyl-L-homocysteine + H(+)</text>
        <dbReference type="Rhea" id="RHEA:43196"/>
        <dbReference type="Rhea" id="RHEA-COMP:10401"/>
        <dbReference type="Rhea" id="RHEA-COMP:10402"/>
        <dbReference type="ChEBI" id="CHEBI:15378"/>
        <dbReference type="ChEBI" id="CHEBI:57856"/>
        <dbReference type="ChEBI" id="CHEBI:59789"/>
        <dbReference type="ChEBI" id="CHEBI:74411"/>
        <dbReference type="ChEBI" id="CHEBI:74477"/>
        <dbReference type="EC" id="2.1.1.225"/>
    </reaction>
</comment>
<accession>A0AAV1J229</accession>
<dbReference type="InterPro" id="IPR039044">
    <property type="entry name" value="Trm13"/>
</dbReference>
<evidence type="ECO:0000256" key="4">
    <source>
        <dbReference type="ARBA" id="ARBA00022691"/>
    </source>
</evidence>
<evidence type="ECO:0000256" key="3">
    <source>
        <dbReference type="ARBA" id="ARBA00022679"/>
    </source>
</evidence>
<feature type="domain" description="CHHC U11-48K-type" evidence="14">
    <location>
        <begin position="52"/>
        <end position="79"/>
    </location>
</feature>